<evidence type="ECO:0000256" key="2">
    <source>
        <dbReference type="ARBA" id="ARBA00012428"/>
    </source>
</evidence>
<keyword evidence="17" id="KW-1185">Reference proteome</keyword>
<feature type="compositionally biased region" description="Basic residues" evidence="12">
    <location>
        <begin position="93"/>
        <end position="106"/>
    </location>
</feature>
<dbReference type="PROSITE" id="PS00108">
    <property type="entry name" value="PROTEIN_KINASE_ST"/>
    <property type="match status" value="1"/>
</dbReference>
<dbReference type="EMBL" id="JALLPB020000147">
    <property type="protein sequence ID" value="KAL3816473.1"/>
    <property type="molecule type" value="Genomic_DNA"/>
</dbReference>
<name>A0ABD3RW73_9STRA</name>
<dbReference type="PANTHER" id="PTHR24353">
    <property type="entry name" value="CYCLIC NUCLEOTIDE-DEPENDENT PROTEIN KINASE"/>
    <property type="match status" value="1"/>
</dbReference>
<feature type="domain" description="Cyclic nucleotide-binding" evidence="14">
    <location>
        <begin position="583"/>
        <end position="616"/>
    </location>
</feature>
<keyword evidence="4" id="KW-0140">cGMP</keyword>
<evidence type="ECO:0000256" key="9">
    <source>
        <dbReference type="ARBA" id="ARBA00022992"/>
    </source>
</evidence>
<evidence type="ECO:0000259" key="14">
    <source>
        <dbReference type="PROSITE" id="PS50042"/>
    </source>
</evidence>
<evidence type="ECO:0000256" key="1">
    <source>
        <dbReference type="ARBA" id="ARBA00006352"/>
    </source>
</evidence>
<dbReference type="InterPro" id="IPR014710">
    <property type="entry name" value="RmlC-like_jellyroll"/>
</dbReference>
<dbReference type="InterPro" id="IPR008271">
    <property type="entry name" value="Ser/Thr_kinase_AS"/>
</dbReference>
<evidence type="ECO:0000259" key="15">
    <source>
        <dbReference type="PROSITE" id="PS51285"/>
    </source>
</evidence>
<dbReference type="SMART" id="SM00220">
    <property type="entry name" value="S_TKc"/>
    <property type="match status" value="1"/>
</dbReference>
<feature type="domain" description="Cyclic nucleotide-binding" evidence="14">
    <location>
        <begin position="289"/>
        <end position="412"/>
    </location>
</feature>
<dbReference type="InterPro" id="IPR000719">
    <property type="entry name" value="Prot_kinase_dom"/>
</dbReference>
<dbReference type="InterPro" id="IPR011009">
    <property type="entry name" value="Kinase-like_dom_sf"/>
</dbReference>
<dbReference type="GO" id="GO:0004692">
    <property type="term" value="F:cGMP-dependent protein kinase activity"/>
    <property type="evidence" value="ECO:0007669"/>
    <property type="project" value="UniProtKB-EC"/>
</dbReference>
<sequence>MRRFVGNRFKKRDHKEDDHPPPQATATAAAADPSCPGGGLHPREEEEEEDEGASAAAAAVTTTPPSPPAVAATARPSASASASSLDRGEQRHREHKERKKKKKKKEKDRDRDRDRKKKHGGGRRRRNKDDDDDDQSVEDDDLDGGRRWRDSLKSIKSENSNDDGDELSNEPKMLVAVGLRRKESQKSEESQKRSLTLKDLQRGGGSLARRESSKFFNLSSFGDSLVGNVMCHMASEPLSQDDLLHYVPPTYPKTDDDVEFITIALQRNFVFANALSDEAMSRKREFKLIVDAFESYSVRDAGITILSANAVGDYFYILKSGCVEYRTVDPNTGRKVIVGRAVRPGQSFGELCLLYNCPPPADCVSGPPGEGTVRCENERSCELWRIDKIAFRHIIALRTMRQDEWLRDAVRKIEAFRGLDDEFINRISNSFDVRPVKRGEVIYRTGDDSEEFYIVGSEGRVMISENKGSIAGGASRIIRSGGAFGVEAFEGVDGYQRVETAIAERSTTLLVMSREQLDRTIGSLKDAKLVSRDRELLKSIPLFRDSDIEDFEYELMAALIEPHTYKGGKVIYEEEDNIDDPALLIVRNGALEVSGMLSDQERILTEGDFFGENSLLPDKNGKFAGGKGGTKYREETVEVISNEALCGKLTLSNIDSVILDLHRLGCNRTRNRRMPNSVGLAASMVKDESPPKTLEDLEYHQLFGAGTFGRVWIVSRRGSSKTAYALKIQSKRALLDQRQASSALRERMVMAQLNHPFVCKLINTFQDDACIYMLLSFIQGGELLNLIQGGEQYGGLPEIATKFYSAMILEGLTYMHRRHIIYRDLKPENVLLDSHGYSVIVDFGFAKKVTDKTYTFCGTPLYLAPEIVLSRGHDRAVDYWSLGCLIFEMLYCTTPFYESGMDQKRLFRKIAQAKWKLPDDGKKLSKYSVDLLHGMLQKRPNERLGCLAGGYRDVKNHPFFQEVNFNKLAKKQIKAPWVPQIDDPLDISNFEYYDGNDEDFAKTKKPLTAEEQIVFQDF</sequence>
<dbReference type="SMART" id="SM00133">
    <property type="entry name" value="S_TK_X"/>
    <property type="match status" value="1"/>
</dbReference>
<keyword evidence="3" id="KW-0723">Serine/threonine-protein kinase</keyword>
<evidence type="ECO:0000256" key="4">
    <source>
        <dbReference type="ARBA" id="ARBA00022535"/>
    </source>
</evidence>
<dbReference type="Pfam" id="PF00027">
    <property type="entry name" value="cNMP_binding"/>
    <property type="match status" value="2"/>
</dbReference>
<comment type="catalytic activity">
    <reaction evidence="11">
        <text>L-seryl-[protein] + ATP = O-phospho-L-seryl-[protein] + ADP + H(+)</text>
        <dbReference type="Rhea" id="RHEA:17989"/>
        <dbReference type="Rhea" id="RHEA-COMP:9863"/>
        <dbReference type="Rhea" id="RHEA-COMP:11604"/>
        <dbReference type="ChEBI" id="CHEBI:15378"/>
        <dbReference type="ChEBI" id="CHEBI:29999"/>
        <dbReference type="ChEBI" id="CHEBI:30616"/>
        <dbReference type="ChEBI" id="CHEBI:83421"/>
        <dbReference type="ChEBI" id="CHEBI:456216"/>
        <dbReference type="EC" id="2.7.11.12"/>
    </reaction>
</comment>
<organism evidence="16 17">
    <name type="scientific">Cyclostephanos tholiformis</name>
    <dbReference type="NCBI Taxonomy" id="382380"/>
    <lineage>
        <taxon>Eukaryota</taxon>
        <taxon>Sar</taxon>
        <taxon>Stramenopiles</taxon>
        <taxon>Ochrophyta</taxon>
        <taxon>Bacillariophyta</taxon>
        <taxon>Coscinodiscophyceae</taxon>
        <taxon>Thalassiosirophycidae</taxon>
        <taxon>Stephanodiscales</taxon>
        <taxon>Stephanodiscaceae</taxon>
        <taxon>Cyclostephanos</taxon>
    </lineage>
</organism>
<evidence type="ECO:0000259" key="13">
    <source>
        <dbReference type="PROSITE" id="PS50011"/>
    </source>
</evidence>
<feature type="compositionally biased region" description="Low complexity" evidence="12">
    <location>
        <begin position="53"/>
        <end position="84"/>
    </location>
</feature>
<evidence type="ECO:0000313" key="16">
    <source>
        <dbReference type="EMBL" id="KAL3816473.1"/>
    </source>
</evidence>
<evidence type="ECO:0000256" key="11">
    <source>
        <dbReference type="ARBA" id="ARBA00047462"/>
    </source>
</evidence>
<dbReference type="EC" id="2.7.11.12" evidence="2"/>
<protein>
    <recommendedName>
        <fullName evidence="2">cGMP-dependent protein kinase</fullName>
        <ecNumber evidence="2">2.7.11.12</ecNumber>
    </recommendedName>
</protein>
<keyword evidence="6" id="KW-0547">Nucleotide-binding</keyword>
<dbReference type="PROSITE" id="PS50011">
    <property type="entry name" value="PROTEIN_KINASE_DOM"/>
    <property type="match status" value="1"/>
</dbReference>
<feature type="compositionally biased region" description="Basic residues" evidence="12">
    <location>
        <begin position="114"/>
        <end position="126"/>
    </location>
</feature>
<feature type="domain" description="Protein kinase" evidence="13">
    <location>
        <begin position="697"/>
        <end position="960"/>
    </location>
</feature>
<evidence type="ECO:0000256" key="5">
    <source>
        <dbReference type="ARBA" id="ARBA00022679"/>
    </source>
</evidence>
<evidence type="ECO:0000256" key="6">
    <source>
        <dbReference type="ARBA" id="ARBA00022741"/>
    </source>
</evidence>
<dbReference type="Gene3D" id="3.30.200.20">
    <property type="entry name" value="Phosphorylase Kinase, domain 1"/>
    <property type="match status" value="1"/>
</dbReference>
<accession>A0ABD3RW73</accession>
<keyword evidence="7" id="KW-0418">Kinase</keyword>
<dbReference type="Gene3D" id="2.60.120.10">
    <property type="entry name" value="Jelly Rolls"/>
    <property type="match status" value="3"/>
</dbReference>
<dbReference type="Pfam" id="PF00069">
    <property type="entry name" value="Pkinase"/>
    <property type="match status" value="1"/>
</dbReference>
<dbReference type="SUPFAM" id="SSF56112">
    <property type="entry name" value="Protein kinase-like (PK-like)"/>
    <property type="match status" value="1"/>
</dbReference>
<dbReference type="AlphaFoldDB" id="A0ABD3RW73"/>
<dbReference type="InterPro" id="IPR018490">
    <property type="entry name" value="cNMP-bd_dom_sf"/>
</dbReference>
<dbReference type="GO" id="GO:0005524">
    <property type="term" value="F:ATP binding"/>
    <property type="evidence" value="ECO:0007669"/>
    <property type="project" value="UniProtKB-KW"/>
</dbReference>
<dbReference type="GO" id="GO:0030553">
    <property type="term" value="F:cGMP binding"/>
    <property type="evidence" value="ECO:0007669"/>
    <property type="project" value="UniProtKB-KW"/>
</dbReference>
<feature type="region of interest" description="Disordered" evidence="12">
    <location>
        <begin position="179"/>
        <end position="205"/>
    </location>
</feature>
<gene>
    <name evidence="16" type="ORF">ACHAXA_009898</name>
</gene>
<dbReference type="PROSITE" id="PS51285">
    <property type="entry name" value="AGC_KINASE_CTER"/>
    <property type="match status" value="1"/>
</dbReference>
<feature type="compositionally biased region" description="Basic and acidic residues" evidence="12">
    <location>
        <begin position="180"/>
        <end position="192"/>
    </location>
</feature>
<evidence type="ECO:0000313" key="17">
    <source>
        <dbReference type="Proteomes" id="UP001530377"/>
    </source>
</evidence>
<feature type="compositionally biased region" description="Acidic residues" evidence="12">
    <location>
        <begin position="130"/>
        <end position="142"/>
    </location>
</feature>
<evidence type="ECO:0000256" key="10">
    <source>
        <dbReference type="ARBA" id="ARBA00047298"/>
    </source>
</evidence>
<dbReference type="InterPro" id="IPR000961">
    <property type="entry name" value="AGC-kinase_C"/>
</dbReference>
<keyword evidence="5" id="KW-0808">Transferase</keyword>
<feature type="domain" description="AGC-kinase C-terminal" evidence="15">
    <location>
        <begin position="961"/>
        <end position="1018"/>
    </location>
</feature>
<dbReference type="Gene3D" id="1.10.510.10">
    <property type="entry name" value="Transferase(Phosphotransferase) domain 1"/>
    <property type="match status" value="1"/>
</dbReference>
<dbReference type="PROSITE" id="PS50042">
    <property type="entry name" value="CNMP_BINDING_3"/>
    <property type="match status" value="3"/>
</dbReference>
<dbReference type="SUPFAM" id="SSF51206">
    <property type="entry name" value="cAMP-binding domain-like"/>
    <property type="match status" value="3"/>
</dbReference>
<feature type="region of interest" description="Disordered" evidence="12">
    <location>
        <begin position="1"/>
        <end position="147"/>
    </location>
</feature>
<comment type="similarity">
    <text evidence="1">Belongs to the protein kinase superfamily. AGC Ser/Thr protein kinase family. cGMP subfamily.</text>
</comment>
<keyword evidence="9" id="KW-0142">cGMP-binding</keyword>
<evidence type="ECO:0000256" key="3">
    <source>
        <dbReference type="ARBA" id="ARBA00022527"/>
    </source>
</evidence>
<evidence type="ECO:0000256" key="7">
    <source>
        <dbReference type="ARBA" id="ARBA00022777"/>
    </source>
</evidence>
<evidence type="ECO:0000256" key="12">
    <source>
        <dbReference type="SAM" id="MobiDB-lite"/>
    </source>
</evidence>
<comment type="catalytic activity">
    <reaction evidence="10">
        <text>L-threonyl-[protein] + ATP = O-phospho-L-threonyl-[protein] + ADP + H(+)</text>
        <dbReference type="Rhea" id="RHEA:46608"/>
        <dbReference type="Rhea" id="RHEA-COMP:11060"/>
        <dbReference type="Rhea" id="RHEA-COMP:11605"/>
        <dbReference type="ChEBI" id="CHEBI:15378"/>
        <dbReference type="ChEBI" id="CHEBI:30013"/>
        <dbReference type="ChEBI" id="CHEBI:30616"/>
        <dbReference type="ChEBI" id="CHEBI:61977"/>
        <dbReference type="ChEBI" id="CHEBI:456216"/>
        <dbReference type="EC" id="2.7.11.12"/>
    </reaction>
</comment>
<dbReference type="SMART" id="SM00100">
    <property type="entry name" value="cNMP"/>
    <property type="match status" value="3"/>
</dbReference>
<dbReference type="CDD" id="cd00038">
    <property type="entry name" value="CAP_ED"/>
    <property type="match status" value="3"/>
</dbReference>
<dbReference type="PANTHER" id="PTHR24353:SF143">
    <property type="entry name" value="PROTEIN KINASE DOMAIN-CONTAINING PROTEIN"/>
    <property type="match status" value="1"/>
</dbReference>
<dbReference type="InterPro" id="IPR000595">
    <property type="entry name" value="cNMP-bd_dom"/>
</dbReference>
<proteinExistence type="inferred from homology"/>
<dbReference type="FunFam" id="1.10.510.10:FF:000210">
    <property type="entry name" value="Non-specific serine/threonine protein kinase"/>
    <property type="match status" value="1"/>
</dbReference>
<keyword evidence="8" id="KW-0067">ATP-binding</keyword>
<comment type="caution">
    <text evidence="16">The sequence shown here is derived from an EMBL/GenBank/DDBJ whole genome shotgun (WGS) entry which is preliminary data.</text>
</comment>
<evidence type="ECO:0000256" key="8">
    <source>
        <dbReference type="ARBA" id="ARBA00022840"/>
    </source>
</evidence>
<dbReference type="Proteomes" id="UP001530377">
    <property type="component" value="Unassembled WGS sequence"/>
</dbReference>
<feature type="compositionally biased region" description="Basic residues" evidence="12">
    <location>
        <begin position="1"/>
        <end position="13"/>
    </location>
</feature>
<reference evidence="16 17" key="1">
    <citation type="submission" date="2024-10" db="EMBL/GenBank/DDBJ databases">
        <title>Updated reference genomes for cyclostephanoid diatoms.</title>
        <authorList>
            <person name="Roberts W.R."/>
            <person name="Alverson A.J."/>
        </authorList>
    </citation>
    <scope>NUCLEOTIDE SEQUENCE [LARGE SCALE GENOMIC DNA]</scope>
    <source>
        <strain evidence="16 17">AJA228-03</strain>
    </source>
</reference>
<feature type="domain" description="Cyclic nucleotide-binding" evidence="14">
    <location>
        <begin position="415"/>
        <end position="522"/>
    </location>
</feature>